<dbReference type="EMBL" id="SHNO01000001">
    <property type="protein sequence ID" value="MCX2975840.1"/>
    <property type="molecule type" value="Genomic_DNA"/>
</dbReference>
<dbReference type="Proteomes" id="UP001143304">
    <property type="component" value="Unassembled WGS sequence"/>
</dbReference>
<dbReference type="InterPro" id="IPR045078">
    <property type="entry name" value="TST/MPST-like"/>
</dbReference>
<name>A0ABT3T0Z4_9GAMM</name>
<dbReference type="CDD" id="cd01449">
    <property type="entry name" value="TST_Repeat_2"/>
    <property type="match status" value="1"/>
</dbReference>
<dbReference type="InterPro" id="IPR001763">
    <property type="entry name" value="Rhodanese-like_dom"/>
</dbReference>
<keyword evidence="2" id="KW-0677">Repeat</keyword>
<dbReference type="PANTHER" id="PTHR11364">
    <property type="entry name" value="THIOSULFATE SULFERTANSFERASE"/>
    <property type="match status" value="1"/>
</dbReference>
<dbReference type="CDD" id="cd01448">
    <property type="entry name" value="TST_Repeat_1"/>
    <property type="match status" value="1"/>
</dbReference>
<dbReference type="RefSeq" id="WP_279247601.1">
    <property type="nucleotide sequence ID" value="NZ_SHNO01000001.1"/>
</dbReference>
<evidence type="ECO:0000256" key="2">
    <source>
        <dbReference type="ARBA" id="ARBA00022737"/>
    </source>
</evidence>
<evidence type="ECO:0000313" key="5">
    <source>
        <dbReference type="Proteomes" id="UP001143304"/>
    </source>
</evidence>
<dbReference type="InterPro" id="IPR036873">
    <property type="entry name" value="Rhodanese-like_dom_sf"/>
</dbReference>
<dbReference type="PANTHER" id="PTHR11364:SF27">
    <property type="entry name" value="SULFURTRANSFERASE"/>
    <property type="match status" value="1"/>
</dbReference>
<dbReference type="Pfam" id="PF00581">
    <property type="entry name" value="Rhodanese"/>
    <property type="match status" value="2"/>
</dbReference>
<dbReference type="PROSITE" id="PS00380">
    <property type="entry name" value="RHODANESE_1"/>
    <property type="match status" value="1"/>
</dbReference>
<feature type="domain" description="Rhodanese" evidence="3">
    <location>
        <begin position="15"/>
        <end position="134"/>
    </location>
</feature>
<evidence type="ECO:0000259" key="3">
    <source>
        <dbReference type="PROSITE" id="PS50206"/>
    </source>
</evidence>
<feature type="domain" description="Rhodanese" evidence="3">
    <location>
        <begin position="163"/>
        <end position="266"/>
    </location>
</feature>
<evidence type="ECO:0000313" key="4">
    <source>
        <dbReference type="EMBL" id="MCX2975840.1"/>
    </source>
</evidence>
<dbReference type="InterPro" id="IPR001307">
    <property type="entry name" value="Thiosulphate_STrfase_CS"/>
</dbReference>
<dbReference type="Gene3D" id="3.40.250.10">
    <property type="entry name" value="Rhodanese-like domain"/>
    <property type="match status" value="2"/>
</dbReference>
<gene>
    <name evidence="4" type="ORF">EYC82_00540</name>
</gene>
<dbReference type="SUPFAM" id="SSF52821">
    <property type="entry name" value="Rhodanese/Cell cycle control phosphatase"/>
    <property type="match status" value="2"/>
</dbReference>
<keyword evidence="1" id="KW-0808">Transferase</keyword>
<sequence>MSMAQFVIEPQALIAGVECVVFDCRFILGDPDAGEGLYRQGHVPGAHYLNLERDLSGNVAQHGGRHPLPDPATFAARLARAGVTRETAVVAYDDSRQAFACRLWWLMRAAGYRPPRLLNGGYQAYLQAGGEVVTLESVAVAAPVEQISGFAQSCDIAGVRTAQGYGALLIDSREPARYCGEEEPIDPVAGHIPGARNRPWQAVTDDCGRLLDLDHQRAHWGDMLDAENLLVYCGSGVTACVNLFSLAVLGRHDALLYAGSWSDWCSYLSDAGSP</sequence>
<dbReference type="PROSITE" id="PS50206">
    <property type="entry name" value="RHODANESE_3"/>
    <property type="match status" value="2"/>
</dbReference>
<dbReference type="SMART" id="SM00450">
    <property type="entry name" value="RHOD"/>
    <property type="match status" value="2"/>
</dbReference>
<protein>
    <submittedName>
        <fullName evidence="4">Sulfurtransferase</fullName>
    </submittedName>
</protein>
<proteinExistence type="predicted"/>
<accession>A0ABT3T0Z4</accession>
<comment type="caution">
    <text evidence="4">The sequence shown here is derived from an EMBL/GenBank/DDBJ whole genome shotgun (WGS) entry which is preliminary data.</text>
</comment>
<keyword evidence="5" id="KW-1185">Reference proteome</keyword>
<reference evidence="4" key="1">
    <citation type="submission" date="2019-02" db="EMBL/GenBank/DDBJ databases">
        <authorList>
            <person name="Li S.-H."/>
        </authorList>
    </citation>
    <scope>NUCLEOTIDE SEQUENCE</scope>
    <source>
        <strain evidence="4">IMCC11814</strain>
    </source>
</reference>
<organism evidence="4 5">
    <name type="scientific">Candidatus Marimicrobium litorale</name>
    <dbReference type="NCBI Taxonomy" id="2518991"/>
    <lineage>
        <taxon>Bacteria</taxon>
        <taxon>Pseudomonadati</taxon>
        <taxon>Pseudomonadota</taxon>
        <taxon>Gammaproteobacteria</taxon>
        <taxon>Cellvibrionales</taxon>
        <taxon>Halieaceae</taxon>
        <taxon>Marimicrobium</taxon>
    </lineage>
</organism>
<evidence type="ECO:0000256" key="1">
    <source>
        <dbReference type="ARBA" id="ARBA00022679"/>
    </source>
</evidence>